<evidence type="ECO:0000313" key="4">
    <source>
        <dbReference type="EMBL" id="KAF1749933.1"/>
    </source>
</evidence>
<dbReference type="GO" id="GO:0045454">
    <property type="term" value="P:cell redox homeostasis"/>
    <property type="evidence" value="ECO:0007669"/>
    <property type="project" value="TreeGrafter"/>
</dbReference>
<comment type="caution">
    <text evidence="4">The sequence shown here is derived from an EMBL/GenBank/DDBJ whole genome shotgun (WGS) entry which is preliminary data.</text>
</comment>
<dbReference type="AlphaFoldDB" id="A0A6A5G552"/>
<keyword evidence="1" id="KW-0732">Signal</keyword>
<keyword evidence="3" id="KW-0472">Membrane</keyword>
<sequence>MSRTGVFIIGIFFFMSICDVFIAEETKIETDIGGDSKIPEVPMESEIQNAMPTLKILYCVSCGYRKAFNQFSEFAREKYPDIQIEGDNFAPVYWKSQLVMVLGILKVVLSVIIMSGSNPFETLGLGYPGFLQYAHSNKLASGFMIYLLVNMLESNLSATGAFEIYVGGVQVWSKIETGRVPSQEEFLEILGKMESTK</sequence>
<dbReference type="CTD" id="9810245"/>
<dbReference type="GO" id="GO:0005789">
    <property type="term" value="C:endoplasmic reticulum membrane"/>
    <property type="evidence" value="ECO:0007669"/>
    <property type="project" value="TreeGrafter"/>
</dbReference>
<dbReference type="NCBIfam" id="TIGR02174">
    <property type="entry name" value="CXXU_selWTH"/>
    <property type="match status" value="1"/>
</dbReference>
<dbReference type="EMBL" id="WUAV01000005">
    <property type="protein sequence ID" value="KAF1749933.1"/>
    <property type="molecule type" value="Genomic_DNA"/>
</dbReference>
<evidence type="ECO:0008006" key="6">
    <source>
        <dbReference type="Google" id="ProtNLM"/>
    </source>
</evidence>
<dbReference type="Proteomes" id="UP000483820">
    <property type="component" value="Chromosome V"/>
</dbReference>
<dbReference type="InterPro" id="IPR019389">
    <property type="entry name" value="Selenoprotein_T"/>
</dbReference>
<dbReference type="PANTHER" id="PTHR13544">
    <property type="entry name" value="SELENOPROTEIN T"/>
    <property type="match status" value="1"/>
</dbReference>
<dbReference type="Pfam" id="PF10262">
    <property type="entry name" value="Rdx"/>
    <property type="match status" value="1"/>
</dbReference>
<keyword evidence="3" id="KW-0812">Transmembrane</keyword>
<protein>
    <recommendedName>
        <fullName evidence="6">SelT-like protein</fullName>
    </recommendedName>
</protein>
<dbReference type="GeneID" id="9810245"/>
<dbReference type="RefSeq" id="XP_053580435.1">
    <property type="nucleotide sequence ID" value="XM_053731522.1"/>
</dbReference>
<accession>A0A6A5G552</accession>
<dbReference type="InterPro" id="IPR036249">
    <property type="entry name" value="Thioredoxin-like_sf"/>
</dbReference>
<feature type="transmembrane region" description="Helical" evidence="3">
    <location>
        <begin position="6"/>
        <end position="23"/>
    </location>
</feature>
<dbReference type="SUPFAM" id="SSF52833">
    <property type="entry name" value="Thioredoxin-like"/>
    <property type="match status" value="1"/>
</dbReference>
<evidence type="ECO:0000256" key="1">
    <source>
        <dbReference type="ARBA" id="ARBA00022729"/>
    </source>
</evidence>
<dbReference type="Gene3D" id="3.40.30.10">
    <property type="entry name" value="Glutaredoxin"/>
    <property type="match status" value="1"/>
</dbReference>
<evidence type="ECO:0000313" key="5">
    <source>
        <dbReference type="Proteomes" id="UP000483820"/>
    </source>
</evidence>
<gene>
    <name evidence="4" type="ORF">GCK72_016478</name>
</gene>
<evidence type="ECO:0000256" key="2">
    <source>
        <dbReference type="ARBA" id="ARBA00023284"/>
    </source>
</evidence>
<keyword evidence="3" id="KW-1133">Transmembrane helix</keyword>
<dbReference type="PANTHER" id="PTHR13544:SF0">
    <property type="entry name" value="THIOREDOXIN REDUCTASE-LIKE SELENOPROTEIN T"/>
    <property type="match status" value="1"/>
</dbReference>
<name>A0A6A5G552_CAERE</name>
<dbReference type="KEGG" id="crq:GCK72_016478"/>
<dbReference type="InterPro" id="IPR011893">
    <property type="entry name" value="Selenoprotein_Rdx-typ"/>
</dbReference>
<evidence type="ECO:0000256" key="3">
    <source>
        <dbReference type="SAM" id="Phobius"/>
    </source>
</evidence>
<keyword evidence="2" id="KW-0676">Redox-active center</keyword>
<dbReference type="GO" id="GO:0004791">
    <property type="term" value="F:thioredoxin-disulfide reductase (NADPH) activity"/>
    <property type="evidence" value="ECO:0007669"/>
    <property type="project" value="TreeGrafter"/>
</dbReference>
<proteinExistence type="predicted"/>
<reference evidence="4 5" key="1">
    <citation type="submission" date="2019-12" db="EMBL/GenBank/DDBJ databases">
        <title>Chromosome-level assembly of the Caenorhabditis remanei genome.</title>
        <authorList>
            <person name="Teterina A.A."/>
            <person name="Willis J.H."/>
            <person name="Phillips P.C."/>
        </authorList>
    </citation>
    <scope>NUCLEOTIDE SEQUENCE [LARGE SCALE GENOMIC DNA]</scope>
    <source>
        <strain evidence="4 5">PX506</strain>
        <tissue evidence="4">Whole organism</tissue>
    </source>
</reference>
<organism evidence="4 5">
    <name type="scientific">Caenorhabditis remanei</name>
    <name type="common">Caenorhabditis vulgaris</name>
    <dbReference type="NCBI Taxonomy" id="31234"/>
    <lineage>
        <taxon>Eukaryota</taxon>
        <taxon>Metazoa</taxon>
        <taxon>Ecdysozoa</taxon>
        <taxon>Nematoda</taxon>
        <taxon>Chromadorea</taxon>
        <taxon>Rhabditida</taxon>
        <taxon>Rhabditina</taxon>
        <taxon>Rhabditomorpha</taxon>
        <taxon>Rhabditoidea</taxon>
        <taxon>Rhabditidae</taxon>
        <taxon>Peloderinae</taxon>
        <taxon>Caenorhabditis</taxon>
    </lineage>
</organism>